<keyword evidence="3 7" id="KW-0597">Phosphoprotein</keyword>
<keyword evidence="1 7" id="KW-0596">Phosphopantetheine</keyword>
<evidence type="ECO:0000256" key="9">
    <source>
        <dbReference type="RuleBase" id="RU003545"/>
    </source>
</evidence>
<evidence type="ECO:0000313" key="12">
    <source>
        <dbReference type="Proteomes" id="UP000657421"/>
    </source>
</evidence>
<feature type="domain" description="Carrier" evidence="10">
    <location>
        <begin position="1"/>
        <end position="75"/>
    </location>
</feature>
<accession>A0ABR7N7I1</accession>
<evidence type="ECO:0000256" key="1">
    <source>
        <dbReference type="ARBA" id="ARBA00022450"/>
    </source>
</evidence>
<sequence>MELEKLQKIIAEVMNVDEEEITMDTTFVDDLGADSLDVYQIIMGIEEEFDIEIPNEEAEKIVSVGDAVEAIKNAVDA</sequence>
<organism evidence="11 12">
    <name type="scientific">Jingyaoa shaoxingensis</name>
    <dbReference type="NCBI Taxonomy" id="2763671"/>
    <lineage>
        <taxon>Bacteria</taxon>
        <taxon>Bacillati</taxon>
        <taxon>Bacillota</taxon>
        <taxon>Clostridia</taxon>
        <taxon>Lachnospirales</taxon>
        <taxon>Lachnospiraceae</taxon>
        <taxon>Jingyaoa</taxon>
    </lineage>
</organism>
<comment type="PTM">
    <text evidence="7">4'-phosphopantetheine is transferred from CoA to a specific serine of apo-ACP by AcpS. This modification is essential for activity because fatty acids are bound in thioester linkage to the sulfhydryl of the prosthetic group.</text>
</comment>
<dbReference type="NCBIfam" id="TIGR00517">
    <property type="entry name" value="acyl_carrier"/>
    <property type="match status" value="1"/>
</dbReference>
<comment type="caution">
    <text evidence="11">The sequence shown here is derived from an EMBL/GenBank/DDBJ whole genome shotgun (WGS) entry which is preliminary data.</text>
</comment>
<evidence type="ECO:0000256" key="7">
    <source>
        <dbReference type="HAMAP-Rule" id="MF_01217"/>
    </source>
</evidence>
<dbReference type="SUPFAM" id="SSF47336">
    <property type="entry name" value="ACP-like"/>
    <property type="match status" value="1"/>
</dbReference>
<keyword evidence="7" id="KW-0963">Cytoplasm</keyword>
<evidence type="ECO:0000259" key="10">
    <source>
        <dbReference type="PROSITE" id="PS50075"/>
    </source>
</evidence>
<feature type="modified residue" description="O-(pantetheine 4'-phosphoryl)serine" evidence="7">
    <location>
        <position position="35"/>
    </location>
</feature>
<protein>
    <recommendedName>
        <fullName evidence="7 8">Acyl carrier protein</fullName>
        <shortName evidence="7">ACP</shortName>
    </recommendedName>
</protein>
<dbReference type="HAMAP" id="MF_01217">
    <property type="entry name" value="Acyl_carrier"/>
    <property type="match status" value="1"/>
</dbReference>
<comment type="function">
    <text evidence="7 9">Carrier of the growing fatty acid chain in fatty acid biosynthesis.</text>
</comment>
<proteinExistence type="inferred from homology"/>
<dbReference type="Proteomes" id="UP000657421">
    <property type="component" value="Unassembled WGS sequence"/>
</dbReference>
<dbReference type="InterPro" id="IPR003231">
    <property type="entry name" value="ACP"/>
</dbReference>
<comment type="pathway">
    <text evidence="7 9">Lipid metabolism; fatty acid biosynthesis.</text>
</comment>
<comment type="subcellular location">
    <subcellularLocation>
        <location evidence="7">Cytoplasm</location>
    </subcellularLocation>
</comment>
<keyword evidence="5 7" id="KW-0443">Lipid metabolism</keyword>
<comment type="PTM">
    <text evidence="9">4'-phosphopantetheine is transferred from CoA to a specific serine of apo-ACP by acpS.</text>
</comment>
<keyword evidence="4 7" id="KW-0276">Fatty acid metabolism</keyword>
<dbReference type="NCBIfam" id="NF002150">
    <property type="entry name" value="PRK00982.1-4"/>
    <property type="match status" value="1"/>
</dbReference>
<evidence type="ECO:0000256" key="4">
    <source>
        <dbReference type="ARBA" id="ARBA00022832"/>
    </source>
</evidence>
<evidence type="ECO:0000256" key="6">
    <source>
        <dbReference type="ARBA" id="ARBA00023160"/>
    </source>
</evidence>
<dbReference type="EMBL" id="JACRSZ010000003">
    <property type="protein sequence ID" value="MBC8572357.1"/>
    <property type="molecule type" value="Genomic_DNA"/>
</dbReference>
<dbReference type="NCBIfam" id="NF002148">
    <property type="entry name" value="PRK00982.1-2"/>
    <property type="match status" value="1"/>
</dbReference>
<keyword evidence="2 7" id="KW-0444">Lipid biosynthesis</keyword>
<name>A0ABR7N7I1_9FIRM</name>
<gene>
    <name evidence="7 11" type="primary">acpP</name>
    <name evidence="11" type="ORF">H8716_04540</name>
</gene>
<evidence type="ECO:0000256" key="5">
    <source>
        <dbReference type="ARBA" id="ARBA00023098"/>
    </source>
</evidence>
<reference evidence="11 12" key="1">
    <citation type="submission" date="2020-08" db="EMBL/GenBank/DDBJ databases">
        <title>Genome public.</title>
        <authorList>
            <person name="Liu C."/>
            <person name="Sun Q."/>
        </authorList>
    </citation>
    <scope>NUCLEOTIDE SEQUENCE [LARGE SCALE GENOMIC DNA]</scope>
    <source>
        <strain evidence="11 12">NSJ-46</strain>
    </source>
</reference>
<dbReference type="PANTHER" id="PTHR20863">
    <property type="entry name" value="ACYL CARRIER PROTEIN"/>
    <property type="match status" value="1"/>
</dbReference>
<dbReference type="RefSeq" id="WP_249307339.1">
    <property type="nucleotide sequence ID" value="NZ_JACRSZ010000003.1"/>
</dbReference>
<evidence type="ECO:0000313" key="11">
    <source>
        <dbReference type="EMBL" id="MBC8572357.1"/>
    </source>
</evidence>
<keyword evidence="6 7" id="KW-0275">Fatty acid biosynthesis</keyword>
<keyword evidence="12" id="KW-1185">Reference proteome</keyword>
<evidence type="ECO:0000256" key="2">
    <source>
        <dbReference type="ARBA" id="ARBA00022516"/>
    </source>
</evidence>
<dbReference type="InterPro" id="IPR009081">
    <property type="entry name" value="PP-bd_ACP"/>
</dbReference>
<dbReference type="PROSITE" id="PS50075">
    <property type="entry name" value="CARRIER"/>
    <property type="match status" value="1"/>
</dbReference>
<evidence type="ECO:0000256" key="8">
    <source>
        <dbReference type="NCBIfam" id="TIGR00517"/>
    </source>
</evidence>
<dbReference type="Gene3D" id="1.10.1200.10">
    <property type="entry name" value="ACP-like"/>
    <property type="match status" value="1"/>
</dbReference>
<dbReference type="PANTHER" id="PTHR20863:SF76">
    <property type="entry name" value="CARRIER DOMAIN-CONTAINING PROTEIN"/>
    <property type="match status" value="1"/>
</dbReference>
<dbReference type="InterPro" id="IPR036736">
    <property type="entry name" value="ACP-like_sf"/>
</dbReference>
<evidence type="ECO:0000256" key="3">
    <source>
        <dbReference type="ARBA" id="ARBA00022553"/>
    </source>
</evidence>
<dbReference type="Pfam" id="PF00550">
    <property type="entry name" value="PP-binding"/>
    <property type="match status" value="1"/>
</dbReference>
<comment type="similarity">
    <text evidence="7">Belongs to the acyl carrier protein (ACP) family.</text>
</comment>